<dbReference type="RefSeq" id="WP_093025447.1">
    <property type="nucleotide sequence ID" value="NZ_FPBK01000009.1"/>
</dbReference>
<protein>
    <submittedName>
        <fullName evidence="3">Oxygen tolerance</fullName>
    </submittedName>
</protein>
<evidence type="ECO:0000313" key="4">
    <source>
        <dbReference type="Proteomes" id="UP000199138"/>
    </source>
</evidence>
<dbReference type="Proteomes" id="UP000199138">
    <property type="component" value="Unassembled WGS sequence"/>
</dbReference>
<keyword evidence="4" id="KW-1185">Reference proteome</keyword>
<dbReference type="EMBL" id="FPBK01000009">
    <property type="protein sequence ID" value="SFU60229.1"/>
    <property type="molecule type" value="Genomic_DNA"/>
</dbReference>
<dbReference type="AlphaFoldDB" id="A0A1I7HI41"/>
<feature type="signal peptide" evidence="2">
    <location>
        <begin position="1"/>
        <end position="19"/>
    </location>
</feature>
<keyword evidence="2" id="KW-0732">Signal</keyword>
<evidence type="ECO:0000256" key="1">
    <source>
        <dbReference type="SAM" id="Phobius"/>
    </source>
</evidence>
<evidence type="ECO:0000256" key="2">
    <source>
        <dbReference type="SAM" id="SignalP"/>
    </source>
</evidence>
<dbReference type="PANTHER" id="PTHR40940:SF2">
    <property type="entry name" value="BATD"/>
    <property type="match status" value="1"/>
</dbReference>
<reference evidence="3 4" key="1">
    <citation type="submission" date="2016-10" db="EMBL/GenBank/DDBJ databases">
        <authorList>
            <person name="de Groot N.N."/>
        </authorList>
    </citation>
    <scope>NUCLEOTIDE SEQUENCE [LARGE SCALE GENOMIC DNA]</scope>
    <source>
        <strain evidence="3 4">CGMCC 1.12333</strain>
    </source>
</reference>
<gene>
    <name evidence="3" type="ORF">SAMN05216480_10981</name>
</gene>
<evidence type="ECO:0000313" key="3">
    <source>
        <dbReference type="EMBL" id="SFU60229.1"/>
    </source>
</evidence>
<dbReference type="STRING" id="1224947.SAMN05216480_10981"/>
<accession>A0A1I7HI41</accession>
<keyword evidence="1" id="KW-0812">Transmembrane</keyword>
<keyword evidence="1" id="KW-1133">Transmembrane helix</keyword>
<dbReference type="PANTHER" id="PTHR40940">
    <property type="entry name" value="PROTEIN BATD-RELATED"/>
    <property type="match status" value="1"/>
</dbReference>
<keyword evidence="1" id="KW-0472">Membrane</keyword>
<feature type="transmembrane region" description="Helical" evidence="1">
    <location>
        <begin position="447"/>
        <end position="466"/>
    </location>
</feature>
<sequence>MKQIITLIFVLFTFSWVSAQDDAVTFEATVSKKTLGINERLRVEFSMNQDGDNFNPPDFNNFRVVAGPSQSTSFSFTNGKRSFNRSYSYILQPTARGTFKIGQASIEIDDKIYKTVPVEVTVTAAVENPNAPPSADQIADENLHLVAEVSKSNPYLNEAVSVVYKLYFSSTVSIENFQPLDDPKYNNFWSQNIDIDQLQVEQGTYDGKRYRYVVLKKVVLYPQQSGELNIEPLSLDITVGVPTSRRDFFGRPIYEKTHKTVSAGSRKLNVKPLPTEGKPEEFSGAVGQFNFDVTVNKDSLRASESLMANVRVSGKGNLKLLTLPKLKTPSALETYDPEYEENVRVSLSGMQGSVSEDYTIVSRYKGKYPIPAVNFTYFDPETKSYKTITSKEIEINVLDGPTNNVAATQIPSGTNKQEVVSIGTDFRFIKIDPNLTSKTKSNFFKSTLYYVLLYLPLLLIPIVILARNKREAYVADVQGNKIRKANKLAKKYLSAARKTLGNKEAFYVALEKALHNYLKAKLHIETSEFSKEKISQLLAEKDVAQEDIHEFVNLLKSCELARYSPASEVTMQQDYDKAASVITKIDKQI</sequence>
<name>A0A1I7HI41_9FLAO</name>
<proteinExistence type="predicted"/>
<feature type="chain" id="PRO_5011671272" evidence="2">
    <location>
        <begin position="20"/>
        <end position="589"/>
    </location>
</feature>
<dbReference type="InterPro" id="IPR025738">
    <property type="entry name" value="BatD"/>
</dbReference>
<dbReference type="OrthoDB" id="2079210at2"/>
<dbReference type="Pfam" id="PF13584">
    <property type="entry name" value="BatD"/>
    <property type="match status" value="2"/>
</dbReference>
<organism evidence="3 4">
    <name type="scientific">Pustulibacterium marinum</name>
    <dbReference type="NCBI Taxonomy" id="1224947"/>
    <lineage>
        <taxon>Bacteria</taxon>
        <taxon>Pseudomonadati</taxon>
        <taxon>Bacteroidota</taxon>
        <taxon>Flavobacteriia</taxon>
        <taxon>Flavobacteriales</taxon>
        <taxon>Flavobacteriaceae</taxon>
        <taxon>Pustulibacterium</taxon>
    </lineage>
</organism>